<evidence type="ECO:0000313" key="2">
    <source>
        <dbReference type="EMBL" id="PKR50249.1"/>
    </source>
</evidence>
<keyword evidence="3" id="KW-1185">Reference proteome</keyword>
<accession>A0A8I1SHF0</accession>
<evidence type="ECO:0000313" key="1">
    <source>
        <dbReference type="EMBL" id="MBN8194934.1"/>
    </source>
</evidence>
<comment type="caution">
    <text evidence="1">The sequence shown here is derived from an EMBL/GenBank/DDBJ whole genome shotgun (WGS) entry which is preliminary data.</text>
</comment>
<gene>
    <name evidence="2" type="ORF">CU041_11220</name>
    <name evidence="1" type="ORF">JF547_00260</name>
</gene>
<protein>
    <recommendedName>
        <fullName evidence="5">Periplasmic heavy metal sensor</fullName>
    </recommendedName>
</protein>
<evidence type="ECO:0008006" key="5">
    <source>
        <dbReference type="Google" id="ProtNLM"/>
    </source>
</evidence>
<organism evidence="1 4">
    <name type="scientific">Thalassospira povalilytica</name>
    <dbReference type="NCBI Taxonomy" id="732237"/>
    <lineage>
        <taxon>Bacteria</taxon>
        <taxon>Pseudomonadati</taxon>
        <taxon>Pseudomonadota</taxon>
        <taxon>Alphaproteobacteria</taxon>
        <taxon>Rhodospirillales</taxon>
        <taxon>Thalassospiraceae</taxon>
        <taxon>Thalassospira</taxon>
    </lineage>
</organism>
<dbReference type="AlphaFoldDB" id="A0A8I1SHF0"/>
<dbReference type="Proteomes" id="UP000664405">
    <property type="component" value="Unassembled WGS sequence"/>
</dbReference>
<dbReference type="RefSeq" id="WP_101246956.1">
    <property type="nucleotide sequence ID" value="NZ_JAEKJW010000001.1"/>
</dbReference>
<reference evidence="2 3" key="1">
    <citation type="submission" date="2017-11" db="EMBL/GenBank/DDBJ databases">
        <title>Biodiversity and function of Thalassospira species in the particle-attached aromatic-hydrocarbon-degrading consortia from the surface seawater of the China South Sea.</title>
        <authorList>
            <person name="Dong C."/>
            <person name="Liu R."/>
            <person name="Shao Z."/>
        </authorList>
    </citation>
    <scope>NUCLEOTIDE SEQUENCE [LARGE SCALE GENOMIC DNA]</scope>
    <source>
        <strain evidence="2 3">139Z-12</strain>
    </source>
</reference>
<dbReference type="EMBL" id="JAEKJW010000001">
    <property type="protein sequence ID" value="MBN8194934.1"/>
    <property type="molecule type" value="Genomic_DNA"/>
</dbReference>
<evidence type="ECO:0000313" key="4">
    <source>
        <dbReference type="Proteomes" id="UP000664405"/>
    </source>
</evidence>
<dbReference type="EMBL" id="PGTS01000003">
    <property type="protein sequence ID" value="PKR50249.1"/>
    <property type="molecule type" value="Genomic_DNA"/>
</dbReference>
<proteinExistence type="predicted"/>
<name>A0A8I1SHF0_9PROT</name>
<evidence type="ECO:0000313" key="3">
    <source>
        <dbReference type="Proteomes" id="UP000233365"/>
    </source>
</evidence>
<reference evidence="1" key="2">
    <citation type="submission" date="2020-12" db="EMBL/GenBank/DDBJ databases">
        <title>Oil enriched cultivation method for isolating marine PHA-producing bacteria.</title>
        <authorList>
            <person name="Zheng W."/>
            <person name="Yu S."/>
            <person name="Huang Y."/>
        </authorList>
    </citation>
    <scope>NUCLEOTIDE SEQUENCE</scope>
    <source>
        <strain evidence="1">SY-2-3</strain>
    </source>
</reference>
<sequence length="167" mass="18473">MSFAFRRVSSMRKVMWASLAINLFLAGALAGNLVSGFSMFHFFMPPPPPPAFENEPPGVRMLKNVRSRLSPEGKVIFDAEFDGVINDIKGRPSPFLLTVELRETLDRPDATEAEIREAYAGLREAIGDDLSAILGHMANAAIKLSPKDRRQMILMGPGELPPPPRRQ</sequence>
<dbReference type="Proteomes" id="UP000233365">
    <property type="component" value="Unassembled WGS sequence"/>
</dbReference>